<dbReference type="Gene3D" id="3.10.129.10">
    <property type="entry name" value="Hotdog Thioesterase"/>
    <property type="match status" value="1"/>
</dbReference>
<dbReference type="OrthoDB" id="5294677at2"/>
<feature type="domain" description="MaoC-like" evidence="2">
    <location>
        <begin position="21"/>
        <end position="121"/>
    </location>
</feature>
<evidence type="ECO:0000313" key="4">
    <source>
        <dbReference type="Proteomes" id="UP000238196"/>
    </source>
</evidence>
<evidence type="ECO:0000256" key="1">
    <source>
        <dbReference type="ARBA" id="ARBA00023239"/>
    </source>
</evidence>
<dbReference type="Proteomes" id="UP000238196">
    <property type="component" value="Unassembled WGS sequence"/>
</dbReference>
<comment type="caution">
    <text evidence="3">The sequence shown here is derived from an EMBL/GenBank/DDBJ whole genome shotgun (WGS) entry which is preliminary data.</text>
</comment>
<protein>
    <submittedName>
        <fullName evidence="3">Acyl dehydratase</fullName>
    </submittedName>
</protein>
<dbReference type="AlphaFoldDB" id="A0A2S5KH69"/>
<name>A0A2S5KH69_9PROT</name>
<reference evidence="3 4" key="1">
    <citation type="submission" date="2018-02" db="EMBL/GenBank/DDBJ databases">
        <title>novel marine gammaproteobacteria from coastal saline agro ecosystem.</title>
        <authorList>
            <person name="Krishnan R."/>
            <person name="Ramesh Kumar N."/>
        </authorList>
    </citation>
    <scope>NUCLEOTIDE SEQUENCE [LARGE SCALE GENOMIC DNA]</scope>
    <source>
        <strain evidence="3 4">228</strain>
    </source>
</reference>
<dbReference type="InterPro" id="IPR029069">
    <property type="entry name" value="HotDog_dom_sf"/>
</dbReference>
<dbReference type="Pfam" id="PF01575">
    <property type="entry name" value="MaoC_dehydratas"/>
    <property type="match status" value="1"/>
</dbReference>
<gene>
    <name evidence="3" type="ORF">C4K68_27350</name>
</gene>
<dbReference type="InterPro" id="IPR050965">
    <property type="entry name" value="UPF0336/Enoyl-CoA_hydratase"/>
</dbReference>
<dbReference type="InterPro" id="IPR002539">
    <property type="entry name" value="MaoC-like_dom"/>
</dbReference>
<keyword evidence="1" id="KW-0456">Lyase</keyword>
<dbReference type="FunFam" id="3.10.129.10:FF:000042">
    <property type="entry name" value="MaoC domain protein dehydratase"/>
    <property type="match status" value="1"/>
</dbReference>
<evidence type="ECO:0000259" key="2">
    <source>
        <dbReference type="Pfam" id="PF01575"/>
    </source>
</evidence>
<dbReference type="PANTHER" id="PTHR43437:SF3">
    <property type="entry name" value="HYDROXYACYL-THIOESTER DEHYDRATASE TYPE 2, MITOCHONDRIAL"/>
    <property type="match status" value="1"/>
</dbReference>
<dbReference type="CDD" id="cd03449">
    <property type="entry name" value="R_hydratase"/>
    <property type="match status" value="1"/>
</dbReference>
<dbReference type="GO" id="GO:0019171">
    <property type="term" value="F:(3R)-hydroxyacyl-[acyl-carrier-protein] dehydratase activity"/>
    <property type="evidence" value="ECO:0007669"/>
    <property type="project" value="TreeGrafter"/>
</dbReference>
<evidence type="ECO:0000313" key="3">
    <source>
        <dbReference type="EMBL" id="PPC74128.1"/>
    </source>
</evidence>
<dbReference type="SUPFAM" id="SSF54637">
    <property type="entry name" value="Thioesterase/thiol ester dehydrase-isomerase"/>
    <property type="match status" value="1"/>
</dbReference>
<organism evidence="3 4">
    <name type="scientific">Proteobacteria bacterium 228</name>
    <dbReference type="NCBI Taxonomy" id="2083153"/>
    <lineage>
        <taxon>Bacteria</taxon>
        <taxon>Pseudomonadati</taxon>
        <taxon>Pseudomonadota</taxon>
    </lineage>
</organism>
<sequence>MNPYQGHYLEDLAVGMSDCVTKTISESDILQFADITGDTNPIHIDAEYAATTTFGKRIAHGMFAGGLISAVLGTRLPGPGAIYLEQHLEFKLPIHIGDAITAIATIEEIDLRRKKVKLTTNCTANGKTVAQGYAIVMVNKRPKPTSA</sequence>
<accession>A0A2S5KH69</accession>
<proteinExistence type="predicted"/>
<dbReference type="EMBL" id="PRLP01000167">
    <property type="protein sequence ID" value="PPC74128.1"/>
    <property type="molecule type" value="Genomic_DNA"/>
</dbReference>
<dbReference type="PANTHER" id="PTHR43437">
    <property type="entry name" value="HYDROXYACYL-THIOESTER DEHYDRATASE TYPE 2, MITOCHONDRIAL-RELATED"/>
    <property type="match status" value="1"/>
</dbReference>
<dbReference type="GO" id="GO:0006633">
    <property type="term" value="P:fatty acid biosynthetic process"/>
    <property type="evidence" value="ECO:0007669"/>
    <property type="project" value="TreeGrafter"/>
</dbReference>